<keyword evidence="1" id="KW-0812">Transmembrane</keyword>
<dbReference type="EMBL" id="CP001700">
    <property type="protein sequence ID" value="ACU72738.1"/>
    <property type="molecule type" value="Genomic_DNA"/>
</dbReference>
<feature type="transmembrane region" description="Helical" evidence="1">
    <location>
        <begin position="77"/>
        <end position="94"/>
    </location>
</feature>
<reference evidence="2 3" key="1">
    <citation type="journal article" date="2009" name="Stand. Genomic Sci.">
        <title>Complete genome sequence of Catenulispora acidiphila type strain (ID 139908).</title>
        <authorList>
            <person name="Copeland A."/>
            <person name="Lapidus A."/>
            <person name="Glavina Del Rio T."/>
            <person name="Nolan M."/>
            <person name="Lucas S."/>
            <person name="Chen F."/>
            <person name="Tice H."/>
            <person name="Cheng J.F."/>
            <person name="Bruce D."/>
            <person name="Goodwin L."/>
            <person name="Pitluck S."/>
            <person name="Mikhailova N."/>
            <person name="Pati A."/>
            <person name="Ivanova N."/>
            <person name="Mavromatis K."/>
            <person name="Chen A."/>
            <person name="Palaniappan K."/>
            <person name="Chain P."/>
            <person name="Land M."/>
            <person name="Hauser L."/>
            <person name="Chang Y.J."/>
            <person name="Jeffries C.D."/>
            <person name="Chertkov O."/>
            <person name="Brettin T."/>
            <person name="Detter J.C."/>
            <person name="Han C."/>
            <person name="Ali Z."/>
            <person name="Tindall B.J."/>
            <person name="Goker M."/>
            <person name="Bristow J."/>
            <person name="Eisen J.A."/>
            <person name="Markowitz V."/>
            <person name="Hugenholtz P."/>
            <person name="Kyrpides N.C."/>
            <person name="Klenk H.P."/>
        </authorList>
    </citation>
    <scope>NUCLEOTIDE SEQUENCE [LARGE SCALE GENOMIC DNA]</scope>
    <source>
        <strain evidence="3">DSM 44928 / JCM 14897 / NBRC 102108 / NRRL B-24433 / ID139908</strain>
    </source>
</reference>
<evidence type="ECO:0008006" key="4">
    <source>
        <dbReference type="Google" id="ProtNLM"/>
    </source>
</evidence>
<dbReference type="InterPro" id="IPR021315">
    <property type="entry name" value="Gap/Sap"/>
</dbReference>
<evidence type="ECO:0000313" key="2">
    <source>
        <dbReference type="EMBL" id="ACU72738.1"/>
    </source>
</evidence>
<feature type="transmembrane region" description="Helical" evidence="1">
    <location>
        <begin position="106"/>
        <end position="126"/>
    </location>
</feature>
<keyword evidence="1" id="KW-1133">Transmembrane helix</keyword>
<protein>
    <recommendedName>
        <fullName evidence="4">Sap, sulfolipid-1-addressing protein</fullName>
    </recommendedName>
</protein>
<accession>C7QDE5</accession>
<feature type="transmembrane region" description="Helical" evidence="1">
    <location>
        <begin position="6"/>
        <end position="26"/>
    </location>
</feature>
<evidence type="ECO:0000256" key="1">
    <source>
        <dbReference type="SAM" id="Phobius"/>
    </source>
</evidence>
<keyword evidence="1" id="KW-0472">Membrane</keyword>
<keyword evidence="3" id="KW-1185">Reference proteome</keyword>
<dbReference type="InParanoid" id="C7QDE5"/>
<dbReference type="HOGENOM" id="CLU_1303063_0_0_11"/>
<dbReference type="KEGG" id="cai:Caci_3840"/>
<gene>
    <name evidence="2" type="ordered locus">Caci_3840</name>
</gene>
<feature type="transmembrane region" description="Helical" evidence="1">
    <location>
        <begin position="35"/>
        <end position="57"/>
    </location>
</feature>
<organism evidence="2 3">
    <name type="scientific">Catenulispora acidiphila (strain DSM 44928 / JCM 14897 / NBRC 102108 / NRRL B-24433 / ID139908)</name>
    <dbReference type="NCBI Taxonomy" id="479433"/>
    <lineage>
        <taxon>Bacteria</taxon>
        <taxon>Bacillati</taxon>
        <taxon>Actinomycetota</taxon>
        <taxon>Actinomycetes</taxon>
        <taxon>Catenulisporales</taxon>
        <taxon>Catenulisporaceae</taxon>
        <taxon>Catenulispora</taxon>
    </lineage>
</organism>
<feature type="transmembrane region" description="Helical" evidence="1">
    <location>
        <begin position="146"/>
        <end position="167"/>
    </location>
</feature>
<proteinExistence type="predicted"/>
<sequence>MLWEAIPTALVAAFSPSMLLIVAGLLDQKRPLRNALVFLTSAAAVTLIAGFVMYALLHNTGFDDTRKHRTVPPTLDIFLGVLILLFGWFVARRPPAEPKAARQREGRLLVVVGLGLFMGSPSPFYLASIHSIAKGAPGPVLGVVDVLVIAAVVLLLAEVPIICYLYAPQRTATTLRTVNGWLARHGRAIAVAAAVVGGAYFVISGLIRLLR</sequence>
<dbReference type="RefSeq" id="WP_015792467.1">
    <property type="nucleotide sequence ID" value="NC_013131.1"/>
</dbReference>
<dbReference type="AlphaFoldDB" id="C7QDE5"/>
<dbReference type="Proteomes" id="UP000000851">
    <property type="component" value="Chromosome"/>
</dbReference>
<evidence type="ECO:0000313" key="3">
    <source>
        <dbReference type="Proteomes" id="UP000000851"/>
    </source>
</evidence>
<name>C7QDE5_CATAD</name>
<dbReference type="Pfam" id="PF11139">
    <property type="entry name" value="SfLAP"/>
    <property type="match status" value="1"/>
</dbReference>
<feature type="transmembrane region" description="Helical" evidence="1">
    <location>
        <begin position="188"/>
        <end position="210"/>
    </location>
</feature>